<evidence type="ECO:0000313" key="5">
    <source>
        <dbReference type="EMBL" id="KAK7534198.1"/>
    </source>
</evidence>
<dbReference type="Gene3D" id="3.30.470.20">
    <property type="entry name" value="ATP-grasp fold, B domain"/>
    <property type="match status" value="1"/>
</dbReference>
<keyword evidence="6" id="KW-1185">Reference proteome</keyword>
<keyword evidence="2" id="KW-0436">Ligase</keyword>
<evidence type="ECO:0000256" key="1">
    <source>
        <dbReference type="ARBA" id="ARBA00010871"/>
    </source>
</evidence>
<organism evidence="5 6">
    <name type="scientific">Phyllosticta citribraziliensis</name>
    <dbReference type="NCBI Taxonomy" id="989973"/>
    <lineage>
        <taxon>Eukaryota</taxon>
        <taxon>Fungi</taxon>
        <taxon>Dikarya</taxon>
        <taxon>Ascomycota</taxon>
        <taxon>Pezizomycotina</taxon>
        <taxon>Dothideomycetes</taxon>
        <taxon>Dothideomycetes incertae sedis</taxon>
        <taxon>Botryosphaeriales</taxon>
        <taxon>Phyllostictaceae</taxon>
        <taxon>Phyllosticta</taxon>
    </lineage>
</organism>
<dbReference type="InterPro" id="IPR011761">
    <property type="entry name" value="ATP-grasp"/>
</dbReference>
<reference evidence="5 6" key="1">
    <citation type="submission" date="2024-04" db="EMBL/GenBank/DDBJ databases">
        <title>Phyllosticta paracitricarpa is synonymous to the EU quarantine fungus P. citricarpa based on phylogenomic analyses.</title>
        <authorList>
            <consortium name="Lawrence Berkeley National Laboratory"/>
            <person name="Van ingen-buijs V.A."/>
            <person name="Van westerhoven A.C."/>
            <person name="Haridas S."/>
            <person name="Skiadas P."/>
            <person name="Martin F."/>
            <person name="Groenewald J.Z."/>
            <person name="Crous P.W."/>
            <person name="Seidl M.F."/>
        </authorList>
    </citation>
    <scope>NUCLEOTIDE SEQUENCE [LARGE SCALE GENOMIC DNA]</scope>
    <source>
        <strain evidence="5 6">CPC 17464</strain>
    </source>
</reference>
<dbReference type="RefSeq" id="XP_066653237.1">
    <property type="nucleotide sequence ID" value="XM_066803236.1"/>
</dbReference>
<dbReference type="PROSITE" id="PS50975">
    <property type="entry name" value="ATP_GRASP"/>
    <property type="match status" value="1"/>
</dbReference>
<keyword evidence="3" id="KW-0547">Nucleotide-binding</keyword>
<proteinExistence type="inferred from homology"/>
<dbReference type="SUPFAM" id="SSF56059">
    <property type="entry name" value="Glutathione synthetase ATP-binding domain-like"/>
    <property type="match status" value="1"/>
</dbReference>
<dbReference type="InterPro" id="IPR011095">
    <property type="entry name" value="Dala_Dala_lig_C"/>
</dbReference>
<dbReference type="Pfam" id="PF07478">
    <property type="entry name" value="Dala_Dala_lig_C"/>
    <property type="match status" value="1"/>
</dbReference>
<name>A0ABR1LHY1_9PEZI</name>
<comment type="similarity">
    <text evidence="1">Belongs to the D-alanine--D-alanine ligase family.</text>
</comment>
<sequence length="499" mass="54419">MTTLSAVSPAELAVKVFARDERCHFNTENSPKNNGGVFDRVDDLHCALVDASNICQRAEVELHENTLTNFKGELFEIAQVDVLRIVIANMTSIVERALIHQTPVELPTRCIPPVVHHRHAMRHPVIASSLRLFSSQMKPRLAVLYQALDPPVLNGVQKPKKPNGYVDSCADIAYTVARSGGFAVATPAATPDPAKDADWSFGDDEAGILDAVRAGATHLWANTVLFKEHPLQTSAALDAHQDDVRVVGQPPLLAETYDDKALVNRILKEQGRFTIPVSCLANAGDDLAAVLEREQLSGRPVIAKPVRGRGSHGVKLCQSLDELERHVQSLWKESPSVILEEYLAGQEATITVMPPSAERPTYWAMPIVTRFNHVAGIAPYSGVVAVTANSRTLTEEEEAADPTYKQASRECAGVAELLKTKAPIRIDIRRFSDEPGSPFALFDINMKPNMTGPGRPGREDQASLCALAASGLGWDYAKLLQEILQSASTLRELRSAKLD</sequence>
<evidence type="ECO:0000313" key="6">
    <source>
        <dbReference type="Proteomes" id="UP001360953"/>
    </source>
</evidence>
<dbReference type="Proteomes" id="UP001360953">
    <property type="component" value="Unassembled WGS sequence"/>
</dbReference>
<feature type="domain" description="ATP-grasp" evidence="4">
    <location>
        <begin position="264"/>
        <end position="485"/>
    </location>
</feature>
<accession>A0ABR1LHY1</accession>
<evidence type="ECO:0000256" key="2">
    <source>
        <dbReference type="ARBA" id="ARBA00022598"/>
    </source>
</evidence>
<comment type="caution">
    <text evidence="5">The sequence shown here is derived from an EMBL/GenBank/DDBJ whole genome shotgun (WGS) entry which is preliminary data.</text>
</comment>
<dbReference type="PANTHER" id="PTHR23132:SF23">
    <property type="entry name" value="D-ALANINE--D-ALANINE LIGASE B"/>
    <property type="match status" value="1"/>
</dbReference>
<evidence type="ECO:0000256" key="3">
    <source>
        <dbReference type="PROSITE-ProRule" id="PRU00409"/>
    </source>
</evidence>
<keyword evidence="3" id="KW-0067">ATP-binding</keyword>
<dbReference type="PANTHER" id="PTHR23132">
    <property type="entry name" value="D-ALANINE--D-ALANINE LIGASE"/>
    <property type="match status" value="1"/>
</dbReference>
<dbReference type="InterPro" id="IPR013815">
    <property type="entry name" value="ATP_grasp_subdomain_1"/>
</dbReference>
<protein>
    <recommendedName>
        <fullName evidence="4">ATP-grasp domain-containing protein</fullName>
    </recommendedName>
</protein>
<dbReference type="GeneID" id="92036142"/>
<evidence type="ECO:0000259" key="4">
    <source>
        <dbReference type="PROSITE" id="PS50975"/>
    </source>
</evidence>
<gene>
    <name evidence="5" type="ORF">J3D65DRAFT_669876</name>
</gene>
<dbReference type="Gene3D" id="3.30.1490.20">
    <property type="entry name" value="ATP-grasp fold, A domain"/>
    <property type="match status" value="1"/>
</dbReference>
<dbReference type="EMBL" id="JBBPEH010000009">
    <property type="protein sequence ID" value="KAK7534198.1"/>
    <property type="molecule type" value="Genomic_DNA"/>
</dbReference>